<dbReference type="Pfam" id="PF19880">
    <property type="entry name" value="DUF6353"/>
    <property type="match status" value="1"/>
</dbReference>
<organism evidence="2">
    <name type="scientific">Siphoviridae sp. ctJT77</name>
    <dbReference type="NCBI Taxonomy" id="2825432"/>
    <lineage>
        <taxon>Viruses</taxon>
        <taxon>Duplodnaviria</taxon>
        <taxon>Heunggongvirae</taxon>
        <taxon>Uroviricota</taxon>
        <taxon>Caudoviricetes</taxon>
    </lineage>
</organism>
<reference evidence="2" key="1">
    <citation type="journal article" date="2021" name="Proc. Natl. Acad. Sci. U.S.A.">
        <title>A Catalog of Tens of Thousands of Viruses from Human Metagenomes Reveals Hidden Associations with Chronic Diseases.</title>
        <authorList>
            <person name="Tisza M.J."/>
            <person name="Buck C.B."/>
        </authorList>
    </citation>
    <scope>NUCLEOTIDE SEQUENCE</scope>
    <source>
        <strain evidence="2">CtJT77</strain>
    </source>
</reference>
<feature type="transmembrane region" description="Helical" evidence="1">
    <location>
        <begin position="21"/>
        <end position="41"/>
    </location>
</feature>
<sequence>MKGNKVMEFLEKAEVFTKKNSSVILTGLAVVGVISTAYSAFKAGPRADKILQEYRKDMRDCHPNDKEAKRAVVGETVKKMIPVVAPPVIMGGTTIACVIGSHSISSRRIAVLSAAYNLSESTVKNLNNKMEEMLGEKKTRAIKDSIMKDKFQASEKKQDQKLLGDGNVYVPDNGYVLCKDLYSGRLFYSTAEKIKQAIVKCSYDVQQDMWVSLNEFYDEVNSPQLEHIPMGDDLGWNLEDTCRGQLPITLTALLTDDQKPCLCIDYDISVRDDFRNLH</sequence>
<keyword evidence="1" id="KW-0472">Membrane</keyword>
<proteinExistence type="predicted"/>
<evidence type="ECO:0000256" key="1">
    <source>
        <dbReference type="SAM" id="Phobius"/>
    </source>
</evidence>
<keyword evidence="1" id="KW-0812">Transmembrane</keyword>
<evidence type="ECO:0000313" key="2">
    <source>
        <dbReference type="EMBL" id="DAF99922.1"/>
    </source>
</evidence>
<dbReference type="InterPro" id="IPR045933">
    <property type="entry name" value="DUF6353"/>
</dbReference>
<protein>
    <submittedName>
        <fullName evidence="2">Uncharacterized protein</fullName>
    </submittedName>
</protein>
<accession>A0A8S5UZX3</accession>
<keyword evidence="1" id="KW-1133">Transmembrane helix</keyword>
<dbReference type="EMBL" id="BK016174">
    <property type="protein sequence ID" value="DAF99922.1"/>
    <property type="molecule type" value="Genomic_DNA"/>
</dbReference>
<name>A0A8S5UZX3_9CAUD</name>